<comment type="similarity">
    <text evidence="2">Belongs to the FAM81 family.</text>
</comment>
<reference evidence="4" key="2">
    <citation type="submission" date="2025-08" db="UniProtKB">
        <authorList>
            <consortium name="Ensembl"/>
        </authorList>
    </citation>
    <scope>IDENTIFICATION</scope>
</reference>
<evidence type="ECO:0000256" key="2">
    <source>
        <dbReference type="ARBA" id="ARBA00046344"/>
    </source>
</evidence>
<organism evidence="4 5">
    <name type="scientific">Latimeria chalumnae</name>
    <name type="common">Coelacanth</name>
    <dbReference type="NCBI Taxonomy" id="7897"/>
    <lineage>
        <taxon>Eukaryota</taxon>
        <taxon>Metazoa</taxon>
        <taxon>Chordata</taxon>
        <taxon>Craniata</taxon>
        <taxon>Vertebrata</taxon>
        <taxon>Euteleostomi</taxon>
        <taxon>Coelacanthiformes</taxon>
        <taxon>Coelacanthidae</taxon>
        <taxon>Latimeria</taxon>
    </lineage>
</organism>
<feature type="coiled-coil region" evidence="3">
    <location>
        <begin position="186"/>
        <end position="217"/>
    </location>
</feature>
<dbReference type="eggNOG" id="ENOG502S0X8">
    <property type="taxonomic scope" value="Eukaryota"/>
</dbReference>
<dbReference type="PANTHER" id="PTHR22420">
    <property type="entry name" value="PROTEIN FAM81A"/>
    <property type="match status" value="1"/>
</dbReference>
<dbReference type="EMBL" id="AFYH01233683">
    <property type="status" value="NOT_ANNOTATED_CDS"/>
    <property type="molecule type" value="Genomic_DNA"/>
</dbReference>
<dbReference type="EMBL" id="AFYH01233685">
    <property type="status" value="NOT_ANNOTATED_CDS"/>
    <property type="molecule type" value="Genomic_DNA"/>
</dbReference>
<dbReference type="STRING" id="7897.ENSLACP00000005543"/>
<dbReference type="HOGENOM" id="CLU_056304_0_0_1"/>
<reference evidence="4" key="3">
    <citation type="submission" date="2025-09" db="UniProtKB">
        <authorList>
            <consortium name="Ensembl"/>
        </authorList>
    </citation>
    <scope>IDENTIFICATION</scope>
</reference>
<dbReference type="GeneTree" id="ENSGT00390000004985"/>
<dbReference type="InParanoid" id="H3A7C2"/>
<dbReference type="EMBL" id="AFYH01233686">
    <property type="status" value="NOT_ANNOTATED_CDS"/>
    <property type="molecule type" value="Genomic_DNA"/>
</dbReference>
<dbReference type="PANTHER" id="PTHR22420:SF2">
    <property type="entry name" value="PROTEIN FAM81A"/>
    <property type="match status" value="1"/>
</dbReference>
<keyword evidence="1 3" id="KW-0175">Coiled coil</keyword>
<dbReference type="OMA" id="MQKITME"/>
<evidence type="ECO:0000313" key="4">
    <source>
        <dbReference type="Ensembl" id="ENSLACP00000005543.2"/>
    </source>
</evidence>
<name>H3A7C2_LATCH</name>
<dbReference type="GeneID" id="102365893"/>
<dbReference type="OrthoDB" id="10014002at2759"/>
<evidence type="ECO:0000256" key="1">
    <source>
        <dbReference type="ARBA" id="ARBA00023054"/>
    </source>
</evidence>
<dbReference type="FunCoup" id="H3A7C2">
    <property type="interactions" value="43"/>
</dbReference>
<sequence length="408" mass="46289">MSHRSSILPPLAPFERTRSSAQHYQALSVVPVMPVASASRVDWLESRIINHEKTTAALVEQTFSIKEDLVRSLHGVENKGEEEQVARQLVEEHIRNITAIVKQLNRDIEVLQKEIHARDNISYGTSSAVKNLELQQISGLGDLRGRVARCDGSIARLAADLRVTYEGVQNLSKEQKTAKVVLESKIQGVEGQISQLLNKIEQSMTEQESKIKIAQGDSNHQLHLLDDKLKGIIEELRGQILSARDWLKKEQKLTEKELRQKIEQLSLTIKDKTETNERTMEERFIQVSLKLDKIEEKQKMNLEAQRVKLVEDKLSARINQIEKKVWKEIQDMKAETNGGFATVYETIGSLRQVLEVKMKLDKDQLQKQIHQPDLSAVEKLTPRIITSVKPFGVPANATSSDISMIFSN</sequence>
<accession>H3A7C2</accession>
<dbReference type="Proteomes" id="UP000008672">
    <property type="component" value="Unassembled WGS sequence"/>
</dbReference>
<dbReference type="InterPro" id="IPR029619">
    <property type="entry name" value="FAM81"/>
</dbReference>
<feature type="coiled-coil region" evidence="3">
    <location>
        <begin position="248"/>
        <end position="282"/>
    </location>
</feature>
<protein>
    <submittedName>
        <fullName evidence="4">Family with sequence similarity 81 member A</fullName>
    </submittedName>
</protein>
<dbReference type="EMBL" id="AFYH01233684">
    <property type="status" value="NOT_ANNOTATED_CDS"/>
    <property type="molecule type" value="Genomic_DNA"/>
</dbReference>
<evidence type="ECO:0000313" key="5">
    <source>
        <dbReference type="Proteomes" id="UP000008672"/>
    </source>
</evidence>
<evidence type="ECO:0000256" key="3">
    <source>
        <dbReference type="SAM" id="Coils"/>
    </source>
</evidence>
<proteinExistence type="inferred from homology"/>
<dbReference type="Ensembl" id="ENSLACT00000005592.2">
    <property type="protein sequence ID" value="ENSLACP00000005543.2"/>
    <property type="gene ID" value="ENSLACG00000004928.2"/>
</dbReference>
<gene>
    <name evidence="4" type="primary">FAM81A</name>
</gene>
<reference evidence="5" key="1">
    <citation type="submission" date="2011-08" db="EMBL/GenBank/DDBJ databases">
        <title>The draft genome of Latimeria chalumnae.</title>
        <authorList>
            <person name="Di Palma F."/>
            <person name="Alfoldi J."/>
            <person name="Johnson J."/>
            <person name="Berlin A."/>
            <person name="Gnerre S."/>
            <person name="Jaffe D."/>
            <person name="MacCallum I."/>
            <person name="Young S."/>
            <person name="Walker B.J."/>
            <person name="Lander E."/>
            <person name="Lindblad-Toh K."/>
        </authorList>
    </citation>
    <scope>NUCLEOTIDE SEQUENCE [LARGE SCALE GENOMIC DNA]</scope>
    <source>
        <strain evidence="5">Wild caught</strain>
    </source>
</reference>
<keyword evidence="5" id="KW-1185">Reference proteome</keyword>
<dbReference type="AlphaFoldDB" id="H3A7C2"/>